<evidence type="ECO:0000313" key="1">
    <source>
        <dbReference type="EnsemblPlants" id="TuG1812G0200002099.01.T01.cds444347"/>
    </source>
</evidence>
<reference evidence="1" key="3">
    <citation type="submission" date="2022-06" db="UniProtKB">
        <authorList>
            <consortium name="EnsemblPlants"/>
        </authorList>
    </citation>
    <scope>IDENTIFICATION</scope>
</reference>
<protein>
    <submittedName>
        <fullName evidence="1">Uncharacterized protein</fullName>
    </submittedName>
</protein>
<reference evidence="1" key="2">
    <citation type="submission" date="2018-03" db="EMBL/GenBank/DDBJ databases">
        <title>The Triticum urartu genome reveals the dynamic nature of wheat genome evolution.</title>
        <authorList>
            <person name="Ling H."/>
            <person name="Ma B."/>
            <person name="Shi X."/>
            <person name="Liu H."/>
            <person name="Dong L."/>
            <person name="Sun H."/>
            <person name="Cao Y."/>
            <person name="Gao Q."/>
            <person name="Zheng S."/>
            <person name="Li Y."/>
            <person name="Yu Y."/>
            <person name="Du H."/>
            <person name="Qi M."/>
            <person name="Li Y."/>
            <person name="Yu H."/>
            <person name="Cui Y."/>
            <person name="Wang N."/>
            <person name="Chen C."/>
            <person name="Wu H."/>
            <person name="Zhao Y."/>
            <person name="Zhang J."/>
            <person name="Li Y."/>
            <person name="Zhou W."/>
            <person name="Zhang B."/>
            <person name="Hu W."/>
            <person name="Eijk M."/>
            <person name="Tang J."/>
            <person name="Witsenboer H."/>
            <person name="Zhao S."/>
            <person name="Li Z."/>
            <person name="Zhang A."/>
            <person name="Wang D."/>
            <person name="Liang C."/>
        </authorList>
    </citation>
    <scope>NUCLEOTIDE SEQUENCE [LARGE SCALE GENOMIC DNA]</scope>
    <source>
        <strain evidence="1">cv. G1812</strain>
    </source>
</reference>
<dbReference type="Gramene" id="TuG1812G0200002099.01.T01">
    <property type="protein sequence ID" value="TuG1812G0200002099.01.T01.cds444347"/>
    <property type="gene ID" value="TuG1812G0200002099.01"/>
</dbReference>
<dbReference type="AlphaFoldDB" id="A0A8R7TFM5"/>
<sequence length="224" mass="24601">PCCPLVPPATPQVARVSAEPPRCCSSWIRLRPLLLFNLIVAAPAGFRHHPRSSLDLLRRWPDPATSGWIQSPGCYSSRRDSLVLEHERSLDPTHRWPIQRVSVSAGAASFRLSPLAGFPRSPSPSLSRGCPFGSLPGCRIALPPTADSVVVRPFAGACFPRLSRSVRVAGDHARPPVVCHLNPSVSSDLLLIGWFPDVLIVYNYNREELDRVDPAAYFGPRLVY</sequence>
<dbReference type="Proteomes" id="UP000015106">
    <property type="component" value="Chromosome 2"/>
</dbReference>
<name>A0A8R7TFM5_TRIUA</name>
<evidence type="ECO:0000313" key="2">
    <source>
        <dbReference type="Proteomes" id="UP000015106"/>
    </source>
</evidence>
<proteinExistence type="predicted"/>
<keyword evidence="2" id="KW-1185">Reference proteome</keyword>
<dbReference type="EnsemblPlants" id="TuG1812G0200002099.01.T01">
    <property type="protein sequence ID" value="TuG1812G0200002099.01.T01.cds444347"/>
    <property type="gene ID" value="TuG1812G0200002099.01"/>
</dbReference>
<accession>A0A8R7TFM5</accession>
<reference evidence="2" key="1">
    <citation type="journal article" date="2013" name="Nature">
        <title>Draft genome of the wheat A-genome progenitor Triticum urartu.</title>
        <authorList>
            <person name="Ling H.Q."/>
            <person name="Zhao S."/>
            <person name="Liu D."/>
            <person name="Wang J."/>
            <person name="Sun H."/>
            <person name="Zhang C."/>
            <person name="Fan H."/>
            <person name="Li D."/>
            <person name="Dong L."/>
            <person name="Tao Y."/>
            <person name="Gao C."/>
            <person name="Wu H."/>
            <person name="Li Y."/>
            <person name="Cui Y."/>
            <person name="Guo X."/>
            <person name="Zheng S."/>
            <person name="Wang B."/>
            <person name="Yu K."/>
            <person name="Liang Q."/>
            <person name="Yang W."/>
            <person name="Lou X."/>
            <person name="Chen J."/>
            <person name="Feng M."/>
            <person name="Jian J."/>
            <person name="Zhang X."/>
            <person name="Luo G."/>
            <person name="Jiang Y."/>
            <person name="Liu J."/>
            <person name="Wang Z."/>
            <person name="Sha Y."/>
            <person name="Zhang B."/>
            <person name="Wu H."/>
            <person name="Tang D."/>
            <person name="Shen Q."/>
            <person name="Xue P."/>
            <person name="Zou S."/>
            <person name="Wang X."/>
            <person name="Liu X."/>
            <person name="Wang F."/>
            <person name="Yang Y."/>
            <person name="An X."/>
            <person name="Dong Z."/>
            <person name="Zhang K."/>
            <person name="Zhang X."/>
            <person name="Luo M.C."/>
            <person name="Dvorak J."/>
            <person name="Tong Y."/>
            <person name="Wang J."/>
            <person name="Yang H."/>
            <person name="Li Z."/>
            <person name="Wang D."/>
            <person name="Zhang A."/>
            <person name="Wang J."/>
        </authorList>
    </citation>
    <scope>NUCLEOTIDE SEQUENCE</scope>
    <source>
        <strain evidence="2">cv. G1812</strain>
    </source>
</reference>
<organism evidence="1 2">
    <name type="scientific">Triticum urartu</name>
    <name type="common">Red wild einkorn</name>
    <name type="synonym">Crithodium urartu</name>
    <dbReference type="NCBI Taxonomy" id="4572"/>
    <lineage>
        <taxon>Eukaryota</taxon>
        <taxon>Viridiplantae</taxon>
        <taxon>Streptophyta</taxon>
        <taxon>Embryophyta</taxon>
        <taxon>Tracheophyta</taxon>
        <taxon>Spermatophyta</taxon>
        <taxon>Magnoliopsida</taxon>
        <taxon>Liliopsida</taxon>
        <taxon>Poales</taxon>
        <taxon>Poaceae</taxon>
        <taxon>BOP clade</taxon>
        <taxon>Pooideae</taxon>
        <taxon>Triticodae</taxon>
        <taxon>Triticeae</taxon>
        <taxon>Triticinae</taxon>
        <taxon>Triticum</taxon>
    </lineage>
</organism>